<evidence type="ECO:0000313" key="9">
    <source>
        <dbReference type="Proteomes" id="UP000015453"/>
    </source>
</evidence>
<keyword evidence="3" id="KW-0479">Metal-binding</keyword>
<feature type="compositionally biased region" description="Pro residues" evidence="6">
    <location>
        <begin position="105"/>
        <end position="115"/>
    </location>
</feature>
<feature type="compositionally biased region" description="Basic and acidic residues" evidence="6">
    <location>
        <begin position="205"/>
        <end position="243"/>
    </location>
</feature>
<dbReference type="SUPFAM" id="SSF55008">
    <property type="entry name" value="HMA, heavy metal-associated domain"/>
    <property type="match status" value="2"/>
</dbReference>
<sequence length="284" mass="31486">MGEEEKKKKKTESPEAPPDEENKTDNGSEEHSSPPPEIVLRVYMHCEGCARKIQKCLNGFPGVENVKTDMTINQVIVKGEKADPLKVLERVQKKCNREVELISPVPAPPTPPPPEETPEKPVEKAEPENKNEEPAVITAVLGVYMHCDACAQEIRRRILKMKGVESVAADLNNSKVSVKGKFSPENLVDSIFRRTAKHATIISVETEKKEEEKSSSDDKKPDDEEKEKNDGGDPPAEESKIENGIHLFHAPSLPIFTHSSASSFQEEYPPQIFSDENPNACTVA</sequence>
<feature type="compositionally biased region" description="Basic and acidic residues" evidence="6">
    <location>
        <begin position="117"/>
        <end position="133"/>
    </location>
</feature>
<organism evidence="8 9">
    <name type="scientific">Genlisea aurea</name>
    <dbReference type="NCBI Taxonomy" id="192259"/>
    <lineage>
        <taxon>Eukaryota</taxon>
        <taxon>Viridiplantae</taxon>
        <taxon>Streptophyta</taxon>
        <taxon>Embryophyta</taxon>
        <taxon>Tracheophyta</taxon>
        <taxon>Spermatophyta</taxon>
        <taxon>Magnoliopsida</taxon>
        <taxon>eudicotyledons</taxon>
        <taxon>Gunneridae</taxon>
        <taxon>Pentapetalae</taxon>
        <taxon>asterids</taxon>
        <taxon>lamiids</taxon>
        <taxon>Lamiales</taxon>
        <taxon>Lentibulariaceae</taxon>
        <taxon>Genlisea</taxon>
    </lineage>
</organism>
<feature type="domain" description="HMA" evidence="7">
    <location>
        <begin position="136"/>
        <end position="200"/>
    </location>
</feature>
<feature type="domain" description="HMA" evidence="7">
    <location>
        <begin position="35"/>
        <end position="99"/>
    </location>
</feature>
<dbReference type="EMBL" id="AUSU01000214">
    <property type="protein sequence ID" value="EPS74015.1"/>
    <property type="molecule type" value="Genomic_DNA"/>
</dbReference>
<reference evidence="8 9" key="1">
    <citation type="journal article" date="2013" name="BMC Genomics">
        <title>The miniature genome of a carnivorous plant Genlisea aurea contains a low number of genes and short non-coding sequences.</title>
        <authorList>
            <person name="Leushkin E.V."/>
            <person name="Sutormin R.A."/>
            <person name="Nabieva E.R."/>
            <person name="Penin A.A."/>
            <person name="Kondrashov A.S."/>
            <person name="Logacheva M.D."/>
        </authorList>
    </citation>
    <scope>NUCLEOTIDE SEQUENCE [LARGE SCALE GENOMIC DNA]</scope>
</reference>
<dbReference type="InterPro" id="IPR044577">
    <property type="entry name" value="HIPP4/7/8/17/18/19"/>
</dbReference>
<accession>S8D3P2</accession>
<dbReference type="PANTHER" id="PTHR46195">
    <property type="entry name" value="HEAVY METAL-ASSOCIATED ISOPRENYLATED PLANT PROTEIN 7"/>
    <property type="match status" value="1"/>
</dbReference>
<dbReference type="AlphaFoldDB" id="S8D3P2"/>
<evidence type="ECO:0000256" key="4">
    <source>
        <dbReference type="ARBA" id="ARBA00023289"/>
    </source>
</evidence>
<feature type="region of interest" description="Disordered" evidence="6">
    <location>
        <begin position="261"/>
        <end position="284"/>
    </location>
</feature>
<feature type="region of interest" description="Disordered" evidence="6">
    <location>
        <begin position="1"/>
        <end position="36"/>
    </location>
</feature>
<feature type="region of interest" description="Disordered" evidence="6">
    <location>
        <begin position="203"/>
        <end position="244"/>
    </location>
</feature>
<dbReference type="Proteomes" id="UP000015453">
    <property type="component" value="Unassembled WGS sequence"/>
</dbReference>
<keyword evidence="2" id="KW-0488">Methylation</keyword>
<dbReference type="GO" id="GO:0046872">
    <property type="term" value="F:metal ion binding"/>
    <property type="evidence" value="ECO:0007669"/>
    <property type="project" value="UniProtKB-KW"/>
</dbReference>
<gene>
    <name evidence="8" type="ORF">M569_00741</name>
</gene>
<comment type="subcellular location">
    <subcellularLocation>
        <location evidence="1">Membrane</location>
        <topology evidence="1">Peripheral membrane protein</topology>
    </subcellularLocation>
</comment>
<dbReference type="Pfam" id="PF00403">
    <property type="entry name" value="HMA"/>
    <property type="match status" value="2"/>
</dbReference>
<feature type="region of interest" description="Disordered" evidence="6">
    <location>
        <begin position="102"/>
        <end position="133"/>
    </location>
</feature>
<evidence type="ECO:0000313" key="8">
    <source>
        <dbReference type="EMBL" id="EPS74015.1"/>
    </source>
</evidence>
<evidence type="ECO:0000256" key="5">
    <source>
        <dbReference type="ARBA" id="ARBA00024045"/>
    </source>
</evidence>
<evidence type="ECO:0000256" key="6">
    <source>
        <dbReference type="SAM" id="MobiDB-lite"/>
    </source>
</evidence>
<proteinExistence type="inferred from homology"/>
<dbReference type="InterPro" id="IPR036163">
    <property type="entry name" value="HMA_dom_sf"/>
</dbReference>
<dbReference type="PROSITE" id="PS50846">
    <property type="entry name" value="HMA_2"/>
    <property type="match status" value="2"/>
</dbReference>
<feature type="compositionally biased region" description="Basic and acidic residues" evidence="6">
    <location>
        <begin position="20"/>
        <end position="32"/>
    </location>
</feature>
<dbReference type="GO" id="GO:0009626">
    <property type="term" value="P:plant-type hypersensitive response"/>
    <property type="evidence" value="ECO:0007669"/>
    <property type="project" value="UniProtKB-KW"/>
</dbReference>
<comment type="similarity">
    <text evidence="5">Belongs to the HIPP family.</text>
</comment>
<evidence type="ECO:0000256" key="2">
    <source>
        <dbReference type="ARBA" id="ARBA00022481"/>
    </source>
</evidence>
<dbReference type="OrthoDB" id="785630at2759"/>
<keyword evidence="4" id="KW-0449">Lipoprotein</keyword>
<feature type="compositionally biased region" description="Polar residues" evidence="6">
    <location>
        <begin position="274"/>
        <end position="284"/>
    </location>
</feature>
<name>S8D3P2_9LAMI</name>
<dbReference type="InterPro" id="IPR006121">
    <property type="entry name" value="HMA_dom"/>
</dbReference>
<evidence type="ECO:0000256" key="3">
    <source>
        <dbReference type="ARBA" id="ARBA00022723"/>
    </source>
</evidence>
<dbReference type="PANTHER" id="PTHR46195:SF2">
    <property type="entry name" value="HEAVY METAL-ASSOCIATED ISOPRENYLATED PLANT PROTEIN 7"/>
    <property type="match status" value="1"/>
</dbReference>
<dbReference type="GO" id="GO:0016020">
    <property type="term" value="C:membrane"/>
    <property type="evidence" value="ECO:0007669"/>
    <property type="project" value="UniProtKB-SubCell"/>
</dbReference>
<keyword evidence="9" id="KW-1185">Reference proteome</keyword>
<evidence type="ECO:0000256" key="1">
    <source>
        <dbReference type="ARBA" id="ARBA00004170"/>
    </source>
</evidence>
<keyword evidence="4" id="KW-0636">Prenylation</keyword>
<protein>
    <recommendedName>
        <fullName evidence="7">HMA domain-containing protein</fullName>
    </recommendedName>
</protein>
<dbReference type="CDD" id="cd00371">
    <property type="entry name" value="HMA"/>
    <property type="match status" value="2"/>
</dbReference>
<dbReference type="Gene3D" id="3.30.70.100">
    <property type="match status" value="2"/>
</dbReference>
<evidence type="ECO:0000259" key="7">
    <source>
        <dbReference type="PROSITE" id="PS50846"/>
    </source>
</evidence>
<comment type="caution">
    <text evidence="8">The sequence shown here is derived from an EMBL/GenBank/DDBJ whole genome shotgun (WGS) entry which is preliminary data.</text>
</comment>